<keyword evidence="9" id="KW-1185">Reference proteome</keyword>
<dbReference type="Proteomes" id="UP001499988">
    <property type="component" value="Unassembled WGS sequence"/>
</dbReference>
<evidence type="ECO:0000256" key="3">
    <source>
        <dbReference type="ARBA" id="ARBA00029447"/>
    </source>
</evidence>
<gene>
    <name evidence="8" type="ORF">GCM10023333_28180</name>
</gene>
<evidence type="ECO:0000313" key="8">
    <source>
        <dbReference type="EMBL" id="GAA4893314.1"/>
    </source>
</evidence>
<evidence type="ECO:0000256" key="2">
    <source>
        <dbReference type="ARBA" id="ARBA00023224"/>
    </source>
</evidence>
<organism evidence="8 9">
    <name type="scientific">Ferrimonas pelagia</name>
    <dbReference type="NCBI Taxonomy" id="1177826"/>
    <lineage>
        <taxon>Bacteria</taxon>
        <taxon>Pseudomonadati</taxon>
        <taxon>Pseudomonadota</taxon>
        <taxon>Gammaproteobacteria</taxon>
        <taxon>Alteromonadales</taxon>
        <taxon>Ferrimonadaceae</taxon>
        <taxon>Ferrimonas</taxon>
    </lineage>
</organism>
<dbReference type="InterPro" id="IPR004089">
    <property type="entry name" value="MCPsignal_dom"/>
</dbReference>
<feature type="transmembrane region" description="Helical" evidence="5">
    <location>
        <begin position="326"/>
        <end position="343"/>
    </location>
</feature>
<proteinExistence type="inferred from homology"/>
<dbReference type="PROSITE" id="PS50111">
    <property type="entry name" value="CHEMOTAXIS_TRANSDUC_2"/>
    <property type="match status" value="1"/>
</dbReference>
<dbReference type="PRINTS" id="PR00260">
    <property type="entry name" value="CHEMTRNSDUCR"/>
</dbReference>
<dbReference type="InterPro" id="IPR003660">
    <property type="entry name" value="HAMP_dom"/>
</dbReference>
<dbReference type="Pfam" id="PF00015">
    <property type="entry name" value="MCPsignal"/>
    <property type="match status" value="1"/>
</dbReference>
<evidence type="ECO:0000256" key="1">
    <source>
        <dbReference type="ARBA" id="ARBA00004370"/>
    </source>
</evidence>
<sequence>MSVIFRPLAALTLIQRITLSMLLQLAIALALVGCALWGLTTLSRTIDQLGTEALPIATAAGSIERQVLQLDQSLRNAINSGDLAQFHQRQQIYQQHQQQLRTALAQLQHASERYPHPWLVQGLEPITLQTRDTQQTMDTLLRQIAQKLEIEHTLSEGRGYLLFSVNSVRNEMARIYPLLFDTLPGANDAYDSFISGAGGLVGAIVQLTTANTPDEAQNQYREVRAYISRMRFQYDSLAQLNPELDTFPSALAALEVLEQGATRDGLFAQEVERVRLNHLTENGLSQLLSQLQPLAEALALLRANADQLVAQAQTDTTETVQQSRKWLLALTLLGGLIVAYLTYRLMLRLRHVLAQLKGTIKAMANGDFTHYCHANSPAEFQQLARWLNQANDNNRDTMGQLRQRGQELSQAAEVSTQISHNQQQALATQASQTTQIAAAVAELDASLQGIAQASAQTSEDSRLSADLAKQGQQALYRTSEHLDALASHLNDNDGRMAELDTQVDQIGAVAEVINNIADRTNLLALNAAIEAARAGEQGRGFAVVADEVRKLAAQTREQTNSIEQMIQTLHHAAGNARHSITASREEMSRTAELRQTLEGATEQIHHAIVMVQSRADAITSATAEQTEQCHQINTSVRSLAAQASERQNQIDQLSVQSEQVAHIADEQRQKLEQFVV</sequence>
<dbReference type="PANTHER" id="PTHR32089:SF120">
    <property type="entry name" value="METHYL-ACCEPTING CHEMOTAXIS PROTEIN TLPQ"/>
    <property type="match status" value="1"/>
</dbReference>
<protein>
    <submittedName>
        <fullName evidence="8">Methyl-accepting chemotaxis protein</fullName>
    </submittedName>
</protein>
<dbReference type="InterPro" id="IPR004090">
    <property type="entry name" value="Chemotax_Me-accpt_rcpt"/>
</dbReference>
<keyword evidence="5" id="KW-0812">Transmembrane</keyword>
<keyword evidence="2 4" id="KW-0807">Transducer</keyword>
<dbReference type="SMART" id="SM00283">
    <property type="entry name" value="MA"/>
    <property type="match status" value="1"/>
</dbReference>
<name>A0ABP9FCY0_9GAMM</name>
<evidence type="ECO:0000259" key="6">
    <source>
        <dbReference type="PROSITE" id="PS50111"/>
    </source>
</evidence>
<comment type="similarity">
    <text evidence="3">Belongs to the methyl-accepting chemotaxis (MCP) protein family.</text>
</comment>
<feature type="domain" description="HAMP" evidence="7">
    <location>
        <begin position="347"/>
        <end position="399"/>
    </location>
</feature>
<evidence type="ECO:0000259" key="7">
    <source>
        <dbReference type="PROSITE" id="PS50885"/>
    </source>
</evidence>
<dbReference type="SUPFAM" id="SSF58104">
    <property type="entry name" value="Methyl-accepting chemotaxis protein (MCP) signaling domain"/>
    <property type="match status" value="1"/>
</dbReference>
<dbReference type="EMBL" id="BAABJZ010000090">
    <property type="protein sequence ID" value="GAA4893314.1"/>
    <property type="molecule type" value="Genomic_DNA"/>
</dbReference>
<keyword evidence="5" id="KW-0472">Membrane</keyword>
<feature type="transmembrane region" description="Helical" evidence="5">
    <location>
        <begin position="21"/>
        <end position="39"/>
    </location>
</feature>
<dbReference type="PROSITE" id="PS51257">
    <property type="entry name" value="PROKAR_LIPOPROTEIN"/>
    <property type="match status" value="1"/>
</dbReference>
<reference evidence="9" key="1">
    <citation type="journal article" date="2019" name="Int. J. Syst. Evol. Microbiol.">
        <title>The Global Catalogue of Microorganisms (GCM) 10K type strain sequencing project: providing services to taxonomists for standard genome sequencing and annotation.</title>
        <authorList>
            <consortium name="The Broad Institute Genomics Platform"/>
            <consortium name="The Broad Institute Genome Sequencing Center for Infectious Disease"/>
            <person name="Wu L."/>
            <person name="Ma J."/>
        </authorList>
    </citation>
    <scope>NUCLEOTIDE SEQUENCE [LARGE SCALE GENOMIC DNA]</scope>
    <source>
        <strain evidence="9">JCM 18401</strain>
    </source>
</reference>
<evidence type="ECO:0000256" key="5">
    <source>
        <dbReference type="SAM" id="Phobius"/>
    </source>
</evidence>
<accession>A0ABP9FCY0</accession>
<dbReference type="PROSITE" id="PS50885">
    <property type="entry name" value="HAMP"/>
    <property type="match status" value="1"/>
</dbReference>
<dbReference type="PANTHER" id="PTHR32089">
    <property type="entry name" value="METHYL-ACCEPTING CHEMOTAXIS PROTEIN MCPB"/>
    <property type="match status" value="1"/>
</dbReference>
<evidence type="ECO:0000256" key="4">
    <source>
        <dbReference type="PROSITE-ProRule" id="PRU00284"/>
    </source>
</evidence>
<feature type="domain" description="Methyl-accepting transducer" evidence="6">
    <location>
        <begin position="404"/>
        <end position="640"/>
    </location>
</feature>
<comment type="caution">
    <text evidence="8">The sequence shown here is derived from an EMBL/GenBank/DDBJ whole genome shotgun (WGS) entry which is preliminary data.</text>
</comment>
<dbReference type="Gene3D" id="1.10.287.950">
    <property type="entry name" value="Methyl-accepting chemotaxis protein"/>
    <property type="match status" value="1"/>
</dbReference>
<keyword evidence="5" id="KW-1133">Transmembrane helix</keyword>
<evidence type="ECO:0000313" key="9">
    <source>
        <dbReference type="Proteomes" id="UP001499988"/>
    </source>
</evidence>
<dbReference type="RefSeq" id="WP_345336064.1">
    <property type="nucleotide sequence ID" value="NZ_BAABJZ010000090.1"/>
</dbReference>
<comment type="subcellular location">
    <subcellularLocation>
        <location evidence="1">Membrane</location>
    </subcellularLocation>
</comment>